<dbReference type="CDD" id="cd00586">
    <property type="entry name" value="4HBT"/>
    <property type="match status" value="1"/>
</dbReference>
<keyword evidence="5" id="KW-1185">Reference proteome</keyword>
<dbReference type="Pfam" id="PF20791">
    <property type="entry name" value="Acyl-ACP_TE_C"/>
    <property type="match status" value="1"/>
</dbReference>
<gene>
    <name evidence="4" type="ORF">EV378_1955</name>
</gene>
<accession>A0A4V2PIV4</accession>
<dbReference type="AlphaFoldDB" id="A0A4V2PIV4"/>
<reference evidence="4 5" key="1">
    <citation type="submission" date="2019-03" db="EMBL/GenBank/DDBJ databases">
        <title>Sequencing the genomes of 1000 actinobacteria strains.</title>
        <authorList>
            <person name="Klenk H.-P."/>
        </authorList>
    </citation>
    <scope>NUCLEOTIDE SEQUENCE [LARGE SCALE GENOMIC DNA]</scope>
    <source>
        <strain evidence="4 5">DSM 44969</strain>
    </source>
</reference>
<evidence type="ECO:0000256" key="2">
    <source>
        <dbReference type="ARBA" id="ARBA00022801"/>
    </source>
</evidence>
<dbReference type="Gene3D" id="3.10.129.10">
    <property type="entry name" value="Hotdog Thioesterase"/>
    <property type="match status" value="2"/>
</dbReference>
<keyword evidence="2 4" id="KW-0378">Hydrolase</keyword>
<dbReference type="EMBL" id="SMFZ01000001">
    <property type="protein sequence ID" value="TCK26126.1"/>
    <property type="molecule type" value="Genomic_DNA"/>
</dbReference>
<evidence type="ECO:0000256" key="1">
    <source>
        <dbReference type="ARBA" id="ARBA00005953"/>
    </source>
</evidence>
<name>A0A4V2PIV4_PSEEN</name>
<dbReference type="GO" id="GO:0047617">
    <property type="term" value="F:fatty acyl-CoA hydrolase activity"/>
    <property type="evidence" value="ECO:0007669"/>
    <property type="project" value="TreeGrafter"/>
</dbReference>
<evidence type="ECO:0000313" key="5">
    <source>
        <dbReference type="Proteomes" id="UP000295560"/>
    </source>
</evidence>
<dbReference type="PANTHER" id="PTHR31793">
    <property type="entry name" value="4-HYDROXYBENZOYL-COA THIOESTERASE FAMILY MEMBER"/>
    <property type="match status" value="1"/>
</dbReference>
<evidence type="ECO:0000313" key="4">
    <source>
        <dbReference type="EMBL" id="TCK26126.1"/>
    </source>
</evidence>
<proteinExistence type="inferred from homology"/>
<sequence length="311" mass="33906">MGCVTSTQTREDPSLYPVLIEHEARYSDLDPSRRIGRDALVRWFEDARVAVERDAFGADLVARLQSRVRLLLAAVRVDVIAPLRVAGNYRIGIGVSHIGASSFAYRYAVFAGHECVATGESVSVHCDVPAPPAADGDHPRDGTEPSPLPDVVRGALATIQVSAPAPTRPDRGDARLVRENYPFRVDVRTRFGDLDTNRHVNNVALAGWYLDGLAELHQDVLGYPTGGPLDGLSPSSLAVQYRDQVHYPGIYQLRVGVLELDEDTVRYACGLFDGPRCIGLAEAEGRHHAPGQDGDPVRLAEALAPFRMRNL</sequence>
<dbReference type="InterPro" id="IPR029069">
    <property type="entry name" value="HotDog_dom_sf"/>
</dbReference>
<dbReference type="InterPro" id="IPR049427">
    <property type="entry name" value="Acyl-ACP_TE_C"/>
</dbReference>
<comment type="similarity">
    <text evidence="1">Belongs to the 4-hydroxybenzoyl-CoA thioesterase family.</text>
</comment>
<dbReference type="Proteomes" id="UP000295560">
    <property type="component" value="Unassembled WGS sequence"/>
</dbReference>
<evidence type="ECO:0000259" key="3">
    <source>
        <dbReference type="Pfam" id="PF20791"/>
    </source>
</evidence>
<dbReference type="Pfam" id="PF13279">
    <property type="entry name" value="4HBT_2"/>
    <property type="match status" value="1"/>
</dbReference>
<protein>
    <submittedName>
        <fullName evidence="4">Acyl-CoA thioester hydrolase</fullName>
    </submittedName>
</protein>
<dbReference type="PANTHER" id="PTHR31793:SF27">
    <property type="entry name" value="NOVEL THIOESTERASE SUPERFAMILY DOMAIN AND SAPOSIN A-TYPE DOMAIN CONTAINING PROTEIN (0610012H03RIK)"/>
    <property type="match status" value="1"/>
</dbReference>
<comment type="caution">
    <text evidence="4">The sequence shown here is derived from an EMBL/GenBank/DDBJ whole genome shotgun (WGS) entry which is preliminary data.</text>
</comment>
<dbReference type="InterPro" id="IPR050563">
    <property type="entry name" value="4-hydroxybenzoyl-CoA_TE"/>
</dbReference>
<dbReference type="SUPFAM" id="SSF54637">
    <property type="entry name" value="Thioesterase/thiol ester dehydrase-isomerase"/>
    <property type="match status" value="2"/>
</dbReference>
<feature type="domain" description="Acyl-ACP thioesterase-like C-terminal" evidence="3">
    <location>
        <begin position="186"/>
        <end position="214"/>
    </location>
</feature>
<organism evidence="4 5">
    <name type="scientific">Pseudonocardia endophytica</name>
    <dbReference type="NCBI Taxonomy" id="401976"/>
    <lineage>
        <taxon>Bacteria</taxon>
        <taxon>Bacillati</taxon>
        <taxon>Actinomycetota</taxon>
        <taxon>Actinomycetes</taxon>
        <taxon>Pseudonocardiales</taxon>
        <taxon>Pseudonocardiaceae</taxon>
        <taxon>Pseudonocardia</taxon>
    </lineage>
</organism>